<dbReference type="GO" id="GO:0032391">
    <property type="term" value="C:photoreceptor connecting cilium"/>
    <property type="evidence" value="ECO:0007669"/>
    <property type="project" value="UniProtKB-ARBA"/>
</dbReference>
<dbReference type="GO" id="GO:0000209">
    <property type="term" value="P:protein polyubiquitination"/>
    <property type="evidence" value="ECO:0007669"/>
    <property type="project" value="TreeGrafter"/>
</dbReference>
<evidence type="ECO:0000256" key="1">
    <source>
        <dbReference type="ARBA" id="ARBA00000900"/>
    </source>
</evidence>
<evidence type="ECO:0000256" key="11">
    <source>
        <dbReference type="ARBA" id="ARBA00076856"/>
    </source>
</evidence>
<dbReference type="PANTHER" id="PTHR46077:SF1">
    <property type="entry name" value="TOP1 BINDING ARGININE_SERINE RICH PROTEIN, E3 UBIQUITIN LIGASE"/>
    <property type="match status" value="1"/>
</dbReference>
<evidence type="ECO:0000256" key="6">
    <source>
        <dbReference type="ARBA" id="ARBA00022786"/>
    </source>
</evidence>
<evidence type="ECO:0000256" key="8">
    <source>
        <dbReference type="ARBA" id="ARBA00023015"/>
    </source>
</evidence>
<dbReference type="InterPro" id="IPR001841">
    <property type="entry name" value="Znf_RING"/>
</dbReference>
<dbReference type="FunFam" id="3.30.40.10:FF:000136">
    <property type="entry name" value="E3 ubiquitin-protein ligase Topors"/>
    <property type="match status" value="1"/>
</dbReference>
<comment type="caution">
    <text evidence="19">The sequence shown here is derived from an EMBL/GenBank/DDBJ whole genome shotgun (WGS) entry which is preliminary data.</text>
</comment>
<feature type="region of interest" description="Disordered" evidence="17">
    <location>
        <begin position="237"/>
        <end position="385"/>
    </location>
</feature>
<keyword evidence="9" id="KW-0804">Transcription</keyword>
<dbReference type="Gene3D" id="3.30.40.10">
    <property type="entry name" value="Zinc/RING finger domain, C3HC4 (zinc finger)"/>
    <property type="match status" value="1"/>
</dbReference>
<dbReference type="PROSITE" id="PS50089">
    <property type="entry name" value="ZF_RING_2"/>
    <property type="match status" value="1"/>
</dbReference>
<evidence type="ECO:0000256" key="14">
    <source>
        <dbReference type="ARBA" id="ARBA00079184"/>
    </source>
</evidence>
<evidence type="ECO:0000259" key="18">
    <source>
        <dbReference type="PROSITE" id="PS50089"/>
    </source>
</evidence>
<feature type="compositionally biased region" description="Low complexity" evidence="17">
    <location>
        <begin position="243"/>
        <end position="272"/>
    </location>
</feature>
<dbReference type="GO" id="GO:0061630">
    <property type="term" value="F:ubiquitin protein ligase activity"/>
    <property type="evidence" value="ECO:0007669"/>
    <property type="project" value="UniProtKB-EC"/>
</dbReference>
<evidence type="ECO:0000256" key="10">
    <source>
        <dbReference type="ARBA" id="ARBA00071236"/>
    </source>
</evidence>
<evidence type="ECO:0000256" key="3">
    <source>
        <dbReference type="ARBA" id="ARBA00022679"/>
    </source>
</evidence>
<dbReference type="CDD" id="cd23130">
    <property type="entry name" value="RING-HC_EHV1-like"/>
    <property type="match status" value="1"/>
</dbReference>
<dbReference type="EMBL" id="JAUNZN010000009">
    <property type="protein sequence ID" value="KAK4815968.1"/>
    <property type="molecule type" value="Genomic_DNA"/>
</dbReference>
<evidence type="ECO:0000256" key="17">
    <source>
        <dbReference type="SAM" id="MobiDB-lite"/>
    </source>
</evidence>
<dbReference type="PROSITE" id="PS00518">
    <property type="entry name" value="ZF_RING_1"/>
    <property type="match status" value="1"/>
</dbReference>
<dbReference type="GO" id="GO:0006513">
    <property type="term" value="P:protein monoubiquitination"/>
    <property type="evidence" value="ECO:0007669"/>
    <property type="project" value="TreeGrafter"/>
</dbReference>
<accession>A0AAN7MTV8</accession>
<evidence type="ECO:0000256" key="15">
    <source>
        <dbReference type="ARBA" id="ARBA00082108"/>
    </source>
</evidence>
<proteinExistence type="predicted"/>
<dbReference type="Pfam" id="PF13923">
    <property type="entry name" value="zf-C3HC4_2"/>
    <property type="match status" value="1"/>
</dbReference>
<sequence length="385" mass="41342">MRGSSSTSPAPHSPPQRVESMASELEDRCPICLDSWEEASFVMPCLHRFCYPCILRWAESKPECPLCKRRILSILHSVQADDDYKEHVITPSLPPSVIVHQAGGAPRHPAAHNLHRPGAPQQWAAEGVPRRPVGGFQPPNWLNFFQNSPTLLQTLQSWVHQEMEETFGSRVLEAAMVEDTVTGILNNHGMDLEVPGQMLGVSLQNHTAMFVPQRARVAVQQHRGEAHRLLGWQDARAAGGQEGSPTGAPGPAASRGGSFAPGPAPSGSPVRSSMDELPGTSSAAVGGGPGSHPSAPVASPVEQEEPQEEPGQAVPRQEEPGQAVPRQEEPGQAVPRQEEPGEAVPRPSTPSRGSERSPGGPQRPPKRRTRSPEASPATKRPAPCW</sequence>
<keyword evidence="6" id="KW-0833">Ubl conjugation pathway</keyword>
<evidence type="ECO:0000256" key="5">
    <source>
        <dbReference type="ARBA" id="ARBA00022771"/>
    </source>
</evidence>
<protein>
    <recommendedName>
        <fullName evidence="10">E3 ubiquitin-protein ligase Topors</fullName>
        <ecNumber evidence="2">2.3.2.27</ecNumber>
    </recommendedName>
    <alternativeName>
        <fullName evidence="11">RING-type E3 ubiquitin transferase Topors</fullName>
    </alternativeName>
    <alternativeName>
        <fullName evidence="13">SUMO1-protein E3 ligase Topors</fullName>
    </alternativeName>
    <alternativeName>
        <fullName evidence="12">Topoisomerase I-binding RING finger protein</fullName>
    </alternativeName>
    <alternativeName>
        <fullName evidence="14">Topoisomerase I-binding arginine/serine-rich protein</fullName>
    </alternativeName>
    <alternativeName>
        <fullName evidence="15">Tumor suppressor p53-binding protein 3</fullName>
    </alternativeName>
</protein>
<evidence type="ECO:0000256" key="9">
    <source>
        <dbReference type="ARBA" id="ARBA00023163"/>
    </source>
</evidence>
<keyword evidence="7" id="KW-0862">Zinc</keyword>
<dbReference type="GO" id="GO:0008270">
    <property type="term" value="F:zinc ion binding"/>
    <property type="evidence" value="ECO:0007669"/>
    <property type="project" value="UniProtKB-KW"/>
</dbReference>
<dbReference type="SUPFAM" id="SSF57850">
    <property type="entry name" value="RING/U-box"/>
    <property type="match status" value="1"/>
</dbReference>
<dbReference type="GO" id="GO:0008630">
    <property type="term" value="P:intrinsic apoptotic signaling pathway in response to DNA damage"/>
    <property type="evidence" value="ECO:0007669"/>
    <property type="project" value="UniProtKB-ARBA"/>
</dbReference>
<dbReference type="Proteomes" id="UP001333110">
    <property type="component" value="Unassembled WGS sequence"/>
</dbReference>
<dbReference type="InterPro" id="IPR017907">
    <property type="entry name" value="Znf_RING_CS"/>
</dbReference>
<keyword evidence="5 16" id="KW-0863">Zinc-finger</keyword>
<evidence type="ECO:0000256" key="13">
    <source>
        <dbReference type="ARBA" id="ARBA00079040"/>
    </source>
</evidence>
<keyword evidence="4" id="KW-0479">Metal-binding</keyword>
<dbReference type="PANTHER" id="PTHR46077">
    <property type="entry name" value="E3 UBIQUITIN-PROTEIN LIGASE TOPORS"/>
    <property type="match status" value="1"/>
</dbReference>
<evidence type="ECO:0000256" key="2">
    <source>
        <dbReference type="ARBA" id="ARBA00012483"/>
    </source>
</evidence>
<keyword evidence="8" id="KW-0805">Transcription regulation</keyword>
<evidence type="ECO:0000256" key="4">
    <source>
        <dbReference type="ARBA" id="ARBA00022723"/>
    </source>
</evidence>
<dbReference type="SMART" id="SM00184">
    <property type="entry name" value="RING"/>
    <property type="match status" value="1"/>
</dbReference>
<dbReference type="AlphaFoldDB" id="A0AAN7MTV8"/>
<evidence type="ECO:0000256" key="7">
    <source>
        <dbReference type="ARBA" id="ARBA00022833"/>
    </source>
</evidence>
<dbReference type="InterPro" id="IPR013083">
    <property type="entry name" value="Znf_RING/FYVE/PHD"/>
</dbReference>
<evidence type="ECO:0000313" key="20">
    <source>
        <dbReference type="Proteomes" id="UP001333110"/>
    </source>
</evidence>
<name>A0AAN7MTV8_MYCAM</name>
<reference evidence="19 20" key="1">
    <citation type="journal article" date="2023" name="J. Hered.">
        <title>Chromosome-level genome of the wood stork (Mycteria americana) provides insight into avian chromosome evolution.</title>
        <authorList>
            <person name="Flamio R. Jr."/>
            <person name="Ramstad K.M."/>
        </authorList>
    </citation>
    <scope>NUCLEOTIDE SEQUENCE [LARGE SCALE GENOMIC DNA]</scope>
    <source>
        <strain evidence="19">JAX WOST 10</strain>
    </source>
</reference>
<keyword evidence="3" id="KW-0808">Transferase</keyword>
<feature type="domain" description="RING-type" evidence="18">
    <location>
        <begin position="29"/>
        <end position="68"/>
    </location>
</feature>
<organism evidence="19 20">
    <name type="scientific">Mycteria americana</name>
    <name type="common">Wood stork</name>
    <dbReference type="NCBI Taxonomy" id="33587"/>
    <lineage>
        <taxon>Eukaryota</taxon>
        <taxon>Metazoa</taxon>
        <taxon>Chordata</taxon>
        <taxon>Craniata</taxon>
        <taxon>Vertebrata</taxon>
        <taxon>Euteleostomi</taxon>
        <taxon>Archelosauria</taxon>
        <taxon>Archosauria</taxon>
        <taxon>Dinosauria</taxon>
        <taxon>Saurischia</taxon>
        <taxon>Theropoda</taxon>
        <taxon>Coelurosauria</taxon>
        <taxon>Aves</taxon>
        <taxon>Neognathae</taxon>
        <taxon>Neoaves</taxon>
        <taxon>Aequornithes</taxon>
        <taxon>Ciconiiformes</taxon>
        <taxon>Ciconiidae</taxon>
        <taxon>Mycteria</taxon>
    </lineage>
</organism>
<evidence type="ECO:0000256" key="16">
    <source>
        <dbReference type="PROSITE-ProRule" id="PRU00175"/>
    </source>
</evidence>
<dbReference type="EC" id="2.3.2.27" evidence="2"/>
<keyword evidence="20" id="KW-1185">Reference proteome</keyword>
<comment type="catalytic activity">
    <reaction evidence="1">
        <text>S-ubiquitinyl-[E2 ubiquitin-conjugating enzyme]-L-cysteine + [acceptor protein]-L-lysine = [E2 ubiquitin-conjugating enzyme]-L-cysteine + N(6)-ubiquitinyl-[acceptor protein]-L-lysine.</text>
        <dbReference type="EC" id="2.3.2.27"/>
    </reaction>
</comment>
<evidence type="ECO:0000313" key="19">
    <source>
        <dbReference type="EMBL" id="KAK4815968.1"/>
    </source>
</evidence>
<evidence type="ECO:0000256" key="12">
    <source>
        <dbReference type="ARBA" id="ARBA00076940"/>
    </source>
</evidence>
<gene>
    <name evidence="19" type="ORF">QYF61_010836</name>
</gene>